<protein>
    <submittedName>
        <fullName evidence="3">Barnase inhibitor</fullName>
    </submittedName>
</protein>
<dbReference type="Gene3D" id="3.30.370.10">
    <property type="entry name" value="Barstar-like"/>
    <property type="match status" value="1"/>
</dbReference>
<evidence type="ECO:0000256" key="1">
    <source>
        <dbReference type="ARBA" id="ARBA00006845"/>
    </source>
</evidence>
<dbReference type="Proteomes" id="UP000282759">
    <property type="component" value="Unassembled WGS sequence"/>
</dbReference>
<feature type="domain" description="Barstar (barnase inhibitor)" evidence="2">
    <location>
        <begin position="3"/>
        <end position="87"/>
    </location>
</feature>
<dbReference type="EMBL" id="SACK01000004">
    <property type="protein sequence ID" value="RVU00561.1"/>
    <property type="molecule type" value="Genomic_DNA"/>
</dbReference>
<dbReference type="InterPro" id="IPR035905">
    <property type="entry name" value="Barstar-like_sf"/>
</dbReference>
<dbReference type="RefSeq" id="WP_127704902.1">
    <property type="nucleotide sequence ID" value="NZ_SACK01000004.1"/>
</dbReference>
<gene>
    <name evidence="3" type="ORF">EOD41_11195</name>
</gene>
<proteinExistence type="inferred from homology"/>
<keyword evidence="4" id="KW-1185">Reference proteome</keyword>
<evidence type="ECO:0000313" key="4">
    <source>
        <dbReference type="Proteomes" id="UP000282759"/>
    </source>
</evidence>
<dbReference type="Pfam" id="PF01337">
    <property type="entry name" value="Barstar"/>
    <property type="match status" value="1"/>
</dbReference>
<evidence type="ECO:0000259" key="2">
    <source>
        <dbReference type="Pfam" id="PF01337"/>
    </source>
</evidence>
<organism evidence="3 4">
    <name type="scientific">Mucilaginibacter limnophilus</name>
    <dbReference type="NCBI Taxonomy" id="1932778"/>
    <lineage>
        <taxon>Bacteria</taxon>
        <taxon>Pseudomonadati</taxon>
        <taxon>Bacteroidota</taxon>
        <taxon>Sphingobacteriia</taxon>
        <taxon>Sphingobacteriales</taxon>
        <taxon>Sphingobacteriaceae</taxon>
        <taxon>Mucilaginibacter</taxon>
    </lineage>
</organism>
<comment type="caution">
    <text evidence="3">The sequence shown here is derived from an EMBL/GenBank/DDBJ whole genome shotgun (WGS) entry which is preliminary data.</text>
</comment>
<reference evidence="3 4" key="1">
    <citation type="submission" date="2019-01" db="EMBL/GenBank/DDBJ databases">
        <authorList>
            <person name="Chen W.-M."/>
        </authorList>
    </citation>
    <scope>NUCLEOTIDE SEQUENCE [LARGE SCALE GENOMIC DNA]</scope>
    <source>
        <strain evidence="3 4">YBJ-36</strain>
    </source>
</reference>
<name>A0A3S2UNM1_9SPHI</name>
<dbReference type="OrthoDB" id="7575400at2"/>
<evidence type="ECO:0000313" key="3">
    <source>
        <dbReference type="EMBL" id="RVU00561.1"/>
    </source>
</evidence>
<sequence length="89" mass="10555">MEISIDGNSIANEAEFHKILKQELELPHYYGENLDALWDCLTGWVDLPLKVIWLNYKIDQKKLGDFSVRIESFFNDVCININEFEIEYR</sequence>
<dbReference type="SUPFAM" id="SSF52038">
    <property type="entry name" value="Barstar-related"/>
    <property type="match status" value="1"/>
</dbReference>
<comment type="similarity">
    <text evidence="1">Belongs to the barstar family.</text>
</comment>
<accession>A0A3S2UNM1</accession>
<dbReference type="AlphaFoldDB" id="A0A3S2UNM1"/>
<dbReference type="InterPro" id="IPR000468">
    <property type="entry name" value="Barstar"/>
</dbReference>